<dbReference type="EMBL" id="BAAAMY010000001">
    <property type="protein sequence ID" value="GAA1907726.1"/>
    <property type="molecule type" value="Genomic_DNA"/>
</dbReference>
<keyword evidence="2" id="KW-1185">Reference proteome</keyword>
<accession>A0ABP5A9C7</accession>
<comment type="caution">
    <text evidence="1">The sequence shown here is derived from an EMBL/GenBank/DDBJ whole genome shotgun (WGS) entry which is preliminary data.</text>
</comment>
<protein>
    <recommendedName>
        <fullName evidence="3">Transcriptional regulator</fullName>
    </recommendedName>
</protein>
<organism evidence="1 2">
    <name type="scientific">Nocardioides lentus</name>
    <dbReference type="NCBI Taxonomy" id="338077"/>
    <lineage>
        <taxon>Bacteria</taxon>
        <taxon>Bacillati</taxon>
        <taxon>Actinomycetota</taxon>
        <taxon>Actinomycetes</taxon>
        <taxon>Propionibacteriales</taxon>
        <taxon>Nocardioidaceae</taxon>
        <taxon>Nocardioides</taxon>
    </lineage>
</organism>
<evidence type="ECO:0000313" key="2">
    <source>
        <dbReference type="Proteomes" id="UP001501612"/>
    </source>
</evidence>
<dbReference type="RefSeq" id="WP_344003449.1">
    <property type="nucleotide sequence ID" value="NZ_BAAAMY010000001.1"/>
</dbReference>
<name>A0ABP5A9C7_9ACTN</name>
<sequence length="315" mass="33635">MGTSGSAERGAREPPAVTAVPTAFARELSAAVDASGISLHALQRRLQEHGVRISLTALSYWRSGQRQPEGPGSLDAVDELERILGLIPGHLTGRLGPSRRPGVVRERAAYGDLLELPLAVALTGHLDRLGLLGVADDLAEVTVIATVEVDRRGHVRSQSTRTLYRAVRGGVRSIPLVVTNGGSPLLAPPVLRSVHGGVARRRVVDRSAGVCVWELGLDAPLTAGATTVVESVLDVPVLDEPALGPQWEHHLLRPARELLLWVRFDPSRRPASCVAWERTPGEAERTRQLEVGAGGSTHLSMHGSGPGTLGIRWLF</sequence>
<evidence type="ECO:0000313" key="1">
    <source>
        <dbReference type="EMBL" id="GAA1907726.1"/>
    </source>
</evidence>
<proteinExistence type="predicted"/>
<dbReference type="Proteomes" id="UP001501612">
    <property type="component" value="Unassembled WGS sequence"/>
</dbReference>
<gene>
    <name evidence="1" type="ORF">GCM10009737_05750</name>
</gene>
<reference evidence="2" key="1">
    <citation type="journal article" date="2019" name="Int. J. Syst. Evol. Microbiol.">
        <title>The Global Catalogue of Microorganisms (GCM) 10K type strain sequencing project: providing services to taxonomists for standard genome sequencing and annotation.</title>
        <authorList>
            <consortium name="The Broad Institute Genomics Platform"/>
            <consortium name="The Broad Institute Genome Sequencing Center for Infectious Disease"/>
            <person name="Wu L."/>
            <person name="Ma J."/>
        </authorList>
    </citation>
    <scope>NUCLEOTIDE SEQUENCE [LARGE SCALE GENOMIC DNA]</scope>
    <source>
        <strain evidence="2">JCM 14046</strain>
    </source>
</reference>
<evidence type="ECO:0008006" key="3">
    <source>
        <dbReference type="Google" id="ProtNLM"/>
    </source>
</evidence>